<evidence type="ECO:0000313" key="2">
    <source>
        <dbReference type="Proteomes" id="UP001148629"/>
    </source>
</evidence>
<name>A0ACC1S768_9HYPO</name>
<gene>
    <name evidence="1" type="ORF">NM208_g7997</name>
</gene>
<reference evidence="1" key="1">
    <citation type="submission" date="2022-08" db="EMBL/GenBank/DDBJ databases">
        <title>Genome Sequence of Fusarium decemcellulare.</title>
        <authorList>
            <person name="Buettner E."/>
        </authorList>
    </citation>
    <scope>NUCLEOTIDE SEQUENCE</scope>
    <source>
        <strain evidence="1">Babe19</strain>
    </source>
</reference>
<accession>A0ACC1S768</accession>
<dbReference type="EMBL" id="JANRMS010000871">
    <property type="protein sequence ID" value="KAJ3533421.1"/>
    <property type="molecule type" value="Genomic_DNA"/>
</dbReference>
<protein>
    <submittedName>
        <fullName evidence="1">Uncharacterized protein</fullName>
    </submittedName>
</protein>
<keyword evidence="2" id="KW-1185">Reference proteome</keyword>
<sequence length="878" mass="95169">MNLKTVALTLVYVGASAALSGRQDAPDNTTESGPIARSFIIEYASGKAHRRDGIASNDDITIVKSFDTNVFIGATIETDSYNLESLGALPDVARVWPNEKVYFRPSEAKVTDELPSGQEYLPHNVTGVSKLHEQGIFGKGAKVGVVDTGIWYKHPALGGGIGKGFKVAGGYDFVGDGNWPGTEKEPDSDPEDVLGHGTHVAGIVAGKTDGWIGVAPDATIYAYKVFARQDYTDSATLIDAFLRAYEDGVDIITSSIGYRGGWSSNAWGVVASRLVDEGLIGENVIAVASVENDKVPTFPFNATFIEGEETETATFGYLPSTNFFPSSIVDWPIVPLAFNTSDPAEACTAYPEDSHNLTGVIPLVRRGTCTFETKQGNLKALGAEYILFYNNEADMITPFTNDIDGLIGLTTAEVGAAIIKTVKAGGNVTADFSLNPEDPVAFDNPAGSLLDYFTQWGPLYDLYQKPDIAAPGGNIFSTYLDDSYAVMSGTSMACPYVAGIAALYVGANGGRSVHGKGFGKQLSKRIISSGVSIPWYVNSEKADFPASVAQAGNGLVNGFKVVNYTTALHYEKFNLNDTAHFQGDHDIVVTNNGKAEVTYKLSAENAGGLEIVGLYPTYAEGVYARNVKKQEDLVPKDFSVEVDLPEEFTLGPGDSKTVSVKFQNPEQQGWNATALPLYSGKVIVSSSLGEQLSIPYLGIGASLRKELDPIYAQDVRSVSSIQQSDIFKKPYWTFNLSLSTQDFPKVYAAVTWGTRQVRWDIFDKDWDESQWKYPLTPGEDGYVGPAAYWVGSGVLASYFDPRRYDPNDTLTYPIVDVSHNTVGTSNEYWWFGKLGNGSQIELGNYTMRFASLKPFGNPQESDDWDIFKTPEIAVLGKY</sequence>
<evidence type="ECO:0000313" key="1">
    <source>
        <dbReference type="EMBL" id="KAJ3533421.1"/>
    </source>
</evidence>
<organism evidence="1 2">
    <name type="scientific">Fusarium decemcellulare</name>
    <dbReference type="NCBI Taxonomy" id="57161"/>
    <lineage>
        <taxon>Eukaryota</taxon>
        <taxon>Fungi</taxon>
        <taxon>Dikarya</taxon>
        <taxon>Ascomycota</taxon>
        <taxon>Pezizomycotina</taxon>
        <taxon>Sordariomycetes</taxon>
        <taxon>Hypocreomycetidae</taxon>
        <taxon>Hypocreales</taxon>
        <taxon>Nectriaceae</taxon>
        <taxon>Fusarium</taxon>
        <taxon>Fusarium decemcellulare species complex</taxon>
    </lineage>
</organism>
<dbReference type="Proteomes" id="UP001148629">
    <property type="component" value="Unassembled WGS sequence"/>
</dbReference>
<proteinExistence type="predicted"/>
<comment type="caution">
    <text evidence="1">The sequence shown here is derived from an EMBL/GenBank/DDBJ whole genome shotgun (WGS) entry which is preliminary data.</text>
</comment>